<organism evidence="2">
    <name type="scientific">Burkholderia contaminans</name>
    <dbReference type="NCBI Taxonomy" id="488447"/>
    <lineage>
        <taxon>Bacteria</taxon>
        <taxon>Pseudomonadati</taxon>
        <taxon>Pseudomonadota</taxon>
        <taxon>Betaproteobacteria</taxon>
        <taxon>Burkholderiales</taxon>
        <taxon>Burkholderiaceae</taxon>
        <taxon>Burkholderia</taxon>
        <taxon>Burkholderia cepacia complex</taxon>
    </lineage>
</organism>
<sequence>MHRRQTTRRHNRAANARPIGYNGDEAPLPRHRRHALREFSMTDHTTPTPEPPADPNRDPEDDPLSSPPGHHDNPQQPDGPPSKDPV</sequence>
<proteinExistence type="predicted"/>
<evidence type="ECO:0000313" key="2">
    <source>
        <dbReference type="EMBL" id="BBA38511.1"/>
    </source>
</evidence>
<dbReference type="EMBL" id="AP018357">
    <property type="protein sequence ID" value="BBA38511.1"/>
    <property type="molecule type" value="Genomic_DNA"/>
</dbReference>
<dbReference type="AlphaFoldDB" id="A0A250L4X3"/>
<protein>
    <submittedName>
        <fullName evidence="2">Uncharacterized protein</fullName>
    </submittedName>
</protein>
<evidence type="ECO:0000256" key="1">
    <source>
        <dbReference type="SAM" id="MobiDB-lite"/>
    </source>
</evidence>
<feature type="compositionally biased region" description="Basic residues" evidence="1">
    <location>
        <begin position="1"/>
        <end position="12"/>
    </location>
</feature>
<reference evidence="2" key="1">
    <citation type="journal article" date="2016" name="Biosci. Biotechnol. Biochem.">
        <title>Bioconversion of AHX to AOH by resting cells of Burkholderia contaminans CH-1.</title>
        <authorList>
            <person name="Choi J.H."/>
            <person name="Kikuchi A."/>
            <person name="Pumkaeo P."/>
            <person name="Hirai H."/>
            <person name="Tokuyama S."/>
            <person name="Kawagishi H."/>
        </authorList>
    </citation>
    <scope>NUCLEOTIDE SEQUENCE</scope>
    <source>
        <strain evidence="2">CH-1</strain>
    </source>
</reference>
<feature type="region of interest" description="Disordered" evidence="1">
    <location>
        <begin position="1"/>
        <end position="86"/>
    </location>
</feature>
<reference evidence="2" key="2">
    <citation type="journal article" date="2017" name="Genome Announc.">
        <title>High-Quality Draft Genome Sequence of Burkholderia contaminans CH-1, a Gram-Negative Bacterium That Metabolizes 2-Azahypoxanthine, a Plant Growth-Regulating Compound.</title>
        <authorList>
            <person name="Choi J.-H."/>
            <person name="Sugiura H."/>
            <person name="Moriuchi R."/>
            <person name="Kawagishi H."/>
            <person name="Dohra H."/>
        </authorList>
    </citation>
    <scope>NUCLEOTIDE SEQUENCE</scope>
    <source>
        <strain evidence="2">CH-1</strain>
    </source>
</reference>
<feature type="compositionally biased region" description="Pro residues" evidence="1">
    <location>
        <begin position="77"/>
        <end position="86"/>
    </location>
</feature>
<accession>A0A250L4X3</accession>
<name>A0A250L4X3_9BURK</name>
<gene>
    <name evidence="2" type="ORF">BCCH1_09310</name>
</gene>